<gene>
    <name evidence="2" type="ORF">KRX52_04490</name>
</gene>
<organism evidence="2 3">
    <name type="scientific">Geopseudomonas aromaticivorans</name>
    <dbReference type="NCBI Taxonomy" id="2849492"/>
    <lineage>
        <taxon>Bacteria</taxon>
        <taxon>Pseudomonadati</taxon>
        <taxon>Pseudomonadota</taxon>
        <taxon>Gammaproteobacteria</taxon>
        <taxon>Pseudomonadales</taxon>
        <taxon>Pseudomonadaceae</taxon>
        <taxon>Geopseudomonas</taxon>
    </lineage>
</organism>
<name>A0ABS6MTI1_9GAMM</name>
<feature type="compositionally biased region" description="Basic and acidic residues" evidence="1">
    <location>
        <begin position="38"/>
        <end position="51"/>
    </location>
</feature>
<dbReference type="EMBL" id="JAHRGL010000011">
    <property type="protein sequence ID" value="MBV2132055.1"/>
    <property type="molecule type" value="Genomic_DNA"/>
</dbReference>
<evidence type="ECO:0000313" key="3">
    <source>
        <dbReference type="Proteomes" id="UP000813068"/>
    </source>
</evidence>
<accession>A0ABS6MTI1</accession>
<keyword evidence="3" id="KW-1185">Reference proteome</keyword>
<evidence type="ECO:0000313" key="2">
    <source>
        <dbReference type="EMBL" id="MBV2132055.1"/>
    </source>
</evidence>
<protein>
    <submittedName>
        <fullName evidence="2">Uncharacterized protein</fullName>
    </submittedName>
</protein>
<feature type="region of interest" description="Disordered" evidence="1">
    <location>
        <begin position="1"/>
        <end position="121"/>
    </location>
</feature>
<comment type="caution">
    <text evidence="2">The sequence shown here is derived from an EMBL/GenBank/DDBJ whole genome shotgun (WGS) entry which is preliminary data.</text>
</comment>
<dbReference type="Proteomes" id="UP000813068">
    <property type="component" value="Unassembled WGS sequence"/>
</dbReference>
<evidence type="ECO:0000256" key="1">
    <source>
        <dbReference type="SAM" id="MobiDB-lite"/>
    </source>
</evidence>
<proteinExistence type="predicted"/>
<reference evidence="2 3" key="1">
    <citation type="submission" date="2021-06" db="EMBL/GenBank/DDBJ databases">
        <title>Differences between aerobic and microaerobic xylene degrading microbial communities.</title>
        <authorList>
            <person name="Banerjee S."/>
            <person name="Tancsics A."/>
        </authorList>
    </citation>
    <scope>NUCLEOTIDE SEQUENCE [LARGE SCALE GENOMIC DNA]</scope>
    <source>
        <strain evidence="2 3">MAP12</strain>
    </source>
</reference>
<dbReference type="RefSeq" id="WP_217679966.1">
    <property type="nucleotide sequence ID" value="NZ_JAHRGL010000011.1"/>
</dbReference>
<sequence length="154" mass="15917">MTTLEQQRRASGARMESSRRASGAALESSRRASGAAIEAERRGADIAEDMQRIGAPERQPRRLTFVPPAGGVPATTGRGSYTPPASGTGGGIASPLTEKTATVDGKTVPDREYWPSGLKSSDGLFVLPAIKTLNLTDANGAAVKIQLANPEGAA</sequence>